<dbReference type="AlphaFoldDB" id="A0AAD5KU54"/>
<feature type="domain" description="HTH crp-type" evidence="2">
    <location>
        <begin position="41"/>
        <end position="107"/>
    </location>
</feature>
<protein>
    <recommendedName>
        <fullName evidence="2">HTH crp-type domain-containing protein</fullName>
    </recommendedName>
</protein>
<evidence type="ECO:0000256" key="1">
    <source>
        <dbReference type="SAM" id="MobiDB-lite"/>
    </source>
</evidence>
<organism evidence="3 4">
    <name type="scientific">Daphnia sinensis</name>
    <dbReference type="NCBI Taxonomy" id="1820382"/>
    <lineage>
        <taxon>Eukaryota</taxon>
        <taxon>Metazoa</taxon>
        <taxon>Ecdysozoa</taxon>
        <taxon>Arthropoda</taxon>
        <taxon>Crustacea</taxon>
        <taxon>Branchiopoda</taxon>
        <taxon>Diplostraca</taxon>
        <taxon>Cladocera</taxon>
        <taxon>Anomopoda</taxon>
        <taxon>Daphniidae</taxon>
        <taxon>Daphnia</taxon>
        <taxon>Daphnia similis group</taxon>
    </lineage>
</organism>
<dbReference type="GO" id="GO:0006355">
    <property type="term" value="P:regulation of DNA-templated transcription"/>
    <property type="evidence" value="ECO:0007669"/>
    <property type="project" value="InterPro"/>
</dbReference>
<accession>A0AAD5KU54</accession>
<dbReference type="GO" id="GO:0003677">
    <property type="term" value="F:DNA binding"/>
    <property type="evidence" value="ECO:0007669"/>
    <property type="project" value="InterPro"/>
</dbReference>
<dbReference type="PROSITE" id="PS51063">
    <property type="entry name" value="HTH_CRP_2"/>
    <property type="match status" value="1"/>
</dbReference>
<name>A0AAD5KU54_9CRUS</name>
<proteinExistence type="predicted"/>
<dbReference type="Proteomes" id="UP000820818">
    <property type="component" value="Unassembled WGS sequence"/>
</dbReference>
<evidence type="ECO:0000313" key="3">
    <source>
        <dbReference type="EMBL" id="KAI9549788.1"/>
    </source>
</evidence>
<dbReference type="InterPro" id="IPR036388">
    <property type="entry name" value="WH-like_DNA-bd_sf"/>
</dbReference>
<dbReference type="CDD" id="cd00092">
    <property type="entry name" value="HTH_CRP"/>
    <property type="match status" value="1"/>
</dbReference>
<dbReference type="SMART" id="SM00419">
    <property type="entry name" value="HTH_CRP"/>
    <property type="match status" value="1"/>
</dbReference>
<feature type="region of interest" description="Disordered" evidence="1">
    <location>
        <begin position="173"/>
        <end position="246"/>
    </location>
</feature>
<dbReference type="InterPro" id="IPR012318">
    <property type="entry name" value="HTH_CRP"/>
</dbReference>
<comment type="caution">
    <text evidence="3">The sequence shown here is derived from an EMBL/GenBank/DDBJ whole genome shotgun (WGS) entry which is preliminary data.</text>
</comment>
<gene>
    <name evidence="3" type="ORF">GHT06_007464</name>
</gene>
<dbReference type="EMBL" id="WJBH02000271">
    <property type="protein sequence ID" value="KAI9549788.1"/>
    <property type="molecule type" value="Genomic_DNA"/>
</dbReference>
<keyword evidence="4" id="KW-1185">Reference proteome</keyword>
<dbReference type="SUPFAM" id="SSF46785">
    <property type="entry name" value="Winged helix' DNA-binding domain"/>
    <property type="match status" value="1"/>
</dbReference>
<evidence type="ECO:0000313" key="4">
    <source>
        <dbReference type="Proteomes" id="UP000820818"/>
    </source>
</evidence>
<evidence type="ECO:0000259" key="2">
    <source>
        <dbReference type="PROSITE" id="PS51063"/>
    </source>
</evidence>
<dbReference type="Pfam" id="PF13545">
    <property type="entry name" value="HTH_Crp_2"/>
    <property type="match status" value="1"/>
</dbReference>
<dbReference type="Gene3D" id="1.10.10.10">
    <property type="entry name" value="Winged helix-like DNA-binding domain superfamily/Winged helix DNA-binding domain"/>
    <property type="match status" value="1"/>
</dbReference>
<reference evidence="3" key="1">
    <citation type="submission" date="2022-05" db="EMBL/GenBank/DDBJ databases">
        <title>A multi-omics perspective on studying reproductive biology in Daphnia sinensis.</title>
        <authorList>
            <person name="Jia J."/>
        </authorList>
    </citation>
    <scope>NUCLEOTIDE SEQUENCE</scope>
    <source>
        <strain evidence="3">WSL</strain>
    </source>
</reference>
<dbReference type="InterPro" id="IPR036390">
    <property type="entry name" value="WH_DNA-bd_sf"/>
</dbReference>
<sequence>MPADVFQAELTRCRELQQLALCYVQSLITQMSQSIVCVAHHSVIERLCYWLLFNQDAVCSDQLNVTHETIANMLGVRRESITQALGKLQSAGLVSSGRGKIHIRDRDGLAESVCECFSLVCTETRRLYERLERLPDFAEDAHLQDMQAGEQDHALLHKYQDALRLRTGRFCQSGSAGSGGSNQSGRRDHAGHPAFTAHPQPSGGLHRSGRSGFVSELPPGSSERQVPSLLRSDPMCHRTPRRDGGAIDATLDEMGDECRLVMIDVTEEKKIAAQELALERQQQERLARQPFMLWFKDPQGRLVSANASLLQDWQHFAQDAALEKIDVQSMPMTFFHPSCLV</sequence>